<dbReference type="Pfam" id="PF07670">
    <property type="entry name" value="Gate"/>
    <property type="match status" value="1"/>
</dbReference>
<feature type="transmembrane region" description="Helical" evidence="7">
    <location>
        <begin position="519"/>
        <end position="539"/>
    </location>
</feature>
<evidence type="ECO:0008006" key="13">
    <source>
        <dbReference type="Google" id="ProtNLM"/>
    </source>
</evidence>
<evidence type="ECO:0000259" key="9">
    <source>
        <dbReference type="Pfam" id="PF07662"/>
    </source>
</evidence>
<evidence type="ECO:0000256" key="3">
    <source>
        <dbReference type="ARBA" id="ARBA00022475"/>
    </source>
</evidence>
<comment type="subcellular location">
    <subcellularLocation>
        <location evidence="1">Cell membrane</location>
        <topology evidence="1">Multi-pass membrane protein</topology>
    </subcellularLocation>
</comment>
<dbReference type="AlphaFoldDB" id="A0A8J7U4P2"/>
<feature type="domain" description="Concentrative nucleoside transporter N-terminal" evidence="8">
    <location>
        <begin position="7"/>
        <end position="47"/>
    </location>
</feature>
<dbReference type="Pfam" id="PF01773">
    <property type="entry name" value="Nucleos_tra2_N"/>
    <property type="match status" value="1"/>
</dbReference>
<dbReference type="InterPro" id="IPR008276">
    <property type="entry name" value="C_nuclsd_transpt"/>
</dbReference>
<sequence>MDLMSLVGMFSLLFLAWCLSVDRWNVNFKPILWGMGLQFVFALIILNQDNYSFLGMAVLALLLVNFNMREHMVVKDNLLMSAIANSTGAAALGLLGYFVNQVLPLWILAVLMVGLMVLNAYVLKRDHLRGPIAAAFVTFLFTYLIAERIPGEAIFDRFSAGVSEFLSFSDYGAQFIFGNLAKREYFFSDGGPFPGFGFQFGFVVLPTIIFFGGFMSVLYHLGIMQKVIEALSKFMRWTIGTSGAETLSCSANVFVGQTEAPLLIKPFLAKMTNSELLTIMVGGFATIAGGVLAGYINMGVNAGDLIAASVMSAPAALVIGKIIYPESEHSETAGDVPLPKIEVGENVLEAATNGISDGFKLALNVGAMLIGFIALIAVLDSILNILDWVIDYKLLGGEKYDYAITGTSPVVSEYAGIFPGSLQTLFGKLLAPLAFLMGVPWEDAEAVGNLLGVKMSLNEFVAFGSLGQYINDGVISPRAQRIATYALCGFANFSSIGIQIGGLAALAPERRSDLARVGIRAMFGGALASWTTATVAGIFL</sequence>
<keyword evidence="4 7" id="KW-0812">Transmembrane</keyword>
<feature type="transmembrane region" description="Helical" evidence="7">
    <location>
        <begin position="105"/>
        <end position="123"/>
    </location>
</feature>
<evidence type="ECO:0000256" key="7">
    <source>
        <dbReference type="SAM" id="Phobius"/>
    </source>
</evidence>
<dbReference type="InterPro" id="IPR011642">
    <property type="entry name" value="Gate_dom"/>
</dbReference>
<dbReference type="PANTHER" id="PTHR10590:SF4">
    <property type="entry name" value="SOLUTE CARRIER FAMILY 28 MEMBER 3"/>
    <property type="match status" value="1"/>
</dbReference>
<evidence type="ECO:0000256" key="5">
    <source>
        <dbReference type="ARBA" id="ARBA00022989"/>
    </source>
</evidence>
<reference evidence="11" key="1">
    <citation type="submission" date="2021-03" db="EMBL/GenBank/DDBJ databases">
        <authorList>
            <person name="Wang G."/>
        </authorList>
    </citation>
    <scope>NUCLEOTIDE SEQUENCE</scope>
    <source>
        <strain evidence="11">KCTC 12899</strain>
    </source>
</reference>
<keyword evidence="6 7" id="KW-0472">Membrane</keyword>
<keyword evidence="3" id="KW-1003">Cell membrane</keyword>
<feature type="transmembrane region" description="Helical" evidence="7">
    <location>
        <begin position="78"/>
        <end position="99"/>
    </location>
</feature>
<evidence type="ECO:0000256" key="2">
    <source>
        <dbReference type="ARBA" id="ARBA00009033"/>
    </source>
</evidence>
<organism evidence="11 12">
    <name type="scientific">Acanthopleuribacter pedis</name>
    <dbReference type="NCBI Taxonomy" id="442870"/>
    <lineage>
        <taxon>Bacteria</taxon>
        <taxon>Pseudomonadati</taxon>
        <taxon>Acidobacteriota</taxon>
        <taxon>Holophagae</taxon>
        <taxon>Acanthopleuribacterales</taxon>
        <taxon>Acanthopleuribacteraceae</taxon>
        <taxon>Acanthopleuribacter</taxon>
    </lineage>
</organism>
<evidence type="ECO:0000256" key="4">
    <source>
        <dbReference type="ARBA" id="ARBA00022692"/>
    </source>
</evidence>
<gene>
    <name evidence="11" type="ORF">J3U88_14330</name>
</gene>
<dbReference type="InterPro" id="IPR011657">
    <property type="entry name" value="CNT_C_dom"/>
</dbReference>
<feature type="transmembrane region" description="Helical" evidence="7">
    <location>
        <begin position="130"/>
        <end position="146"/>
    </location>
</feature>
<proteinExistence type="inferred from homology"/>
<dbReference type="Pfam" id="PF07662">
    <property type="entry name" value="Nucleos_tra2_C"/>
    <property type="match status" value="1"/>
</dbReference>
<feature type="transmembrane region" description="Helical" evidence="7">
    <location>
        <begin position="196"/>
        <end position="219"/>
    </location>
</feature>
<dbReference type="RefSeq" id="WP_207859554.1">
    <property type="nucleotide sequence ID" value="NZ_JAFREP010000013.1"/>
</dbReference>
<dbReference type="EMBL" id="JAFREP010000013">
    <property type="protein sequence ID" value="MBO1319648.1"/>
    <property type="molecule type" value="Genomic_DNA"/>
</dbReference>
<evidence type="ECO:0000256" key="1">
    <source>
        <dbReference type="ARBA" id="ARBA00004651"/>
    </source>
</evidence>
<name>A0A8J7U4P2_9BACT</name>
<feature type="transmembrane region" description="Helical" evidence="7">
    <location>
        <begin position="361"/>
        <end position="386"/>
    </location>
</feature>
<protein>
    <recommendedName>
        <fullName evidence="13">NupC/NupG family nucleoside CNT transporter</fullName>
    </recommendedName>
</protein>
<feature type="domain" description="Concentrative nucleoside transporter C-terminal" evidence="9">
    <location>
        <begin position="305"/>
        <end position="537"/>
    </location>
</feature>
<dbReference type="Proteomes" id="UP000664417">
    <property type="component" value="Unassembled WGS sequence"/>
</dbReference>
<dbReference type="GO" id="GO:0005337">
    <property type="term" value="F:nucleoside transmembrane transporter activity"/>
    <property type="evidence" value="ECO:0007669"/>
    <property type="project" value="InterPro"/>
</dbReference>
<feature type="transmembrane region" description="Helical" evidence="7">
    <location>
        <begin position="482"/>
        <end position="507"/>
    </location>
</feature>
<feature type="transmembrane region" description="Helical" evidence="7">
    <location>
        <begin position="276"/>
        <end position="296"/>
    </location>
</feature>
<keyword evidence="5 7" id="KW-1133">Transmembrane helix</keyword>
<dbReference type="GO" id="GO:0005886">
    <property type="term" value="C:plasma membrane"/>
    <property type="evidence" value="ECO:0007669"/>
    <property type="project" value="UniProtKB-SubCell"/>
</dbReference>
<dbReference type="GO" id="GO:0015293">
    <property type="term" value="F:symporter activity"/>
    <property type="evidence" value="ECO:0007669"/>
    <property type="project" value="TreeGrafter"/>
</dbReference>
<accession>A0A8J7U4P2</accession>
<comment type="caution">
    <text evidence="11">The sequence shown here is derived from an EMBL/GenBank/DDBJ whole genome shotgun (WGS) entry which is preliminary data.</text>
</comment>
<evidence type="ECO:0000313" key="12">
    <source>
        <dbReference type="Proteomes" id="UP000664417"/>
    </source>
</evidence>
<dbReference type="InterPro" id="IPR002668">
    <property type="entry name" value="CNT_N_dom"/>
</dbReference>
<feature type="domain" description="Nucleoside transporter/FeoB GTPase Gate" evidence="10">
    <location>
        <begin position="202"/>
        <end position="299"/>
    </location>
</feature>
<feature type="transmembrane region" description="Helical" evidence="7">
    <location>
        <begin position="39"/>
        <end position="66"/>
    </location>
</feature>
<evidence type="ECO:0000256" key="6">
    <source>
        <dbReference type="ARBA" id="ARBA00023136"/>
    </source>
</evidence>
<comment type="similarity">
    <text evidence="2">Belongs to the concentrative nucleoside transporter (CNT) (TC 2.A.41) family.</text>
</comment>
<evidence type="ECO:0000259" key="10">
    <source>
        <dbReference type="Pfam" id="PF07670"/>
    </source>
</evidence>
<dbReference type="PANTHER" id="PTHR10590">
    <property type="entry name" value="SODIUM/NUCLEOSIDE COTRANSPORTER"/>
    <property type="match status" value="1"/>
</dbReference>
<evidence type="ECO:0000313" key="11">
    <source>
        <dbReference type="EMBL" id="MBO1319648.1"/>
    </source>
</evidence>
<keyword evidence="12" id="KW-1185">Reference proteome</keyword>
<evidence type="ECO:0000259" key="8">
    <source>
        <dbReference type="Pfam" id="PF01773"/>
    </source>
</evidence>